<dbReference type="AlphaFoldDB" id="A0AAV2FTK6"/>
<reference evidence="2 3" key="1">
    <citation type="submission" date="2024-04" db="EMBL/GenBank/DDBJ databases">
        <authorList>
            <person name="Fracassetti M."/>
        </authorList>
    </citation>
    <scope>NUCLEOTIDE SEQUENCE [LARGE SCALE GENOMIC DNA]</scope>
</reference>
<proteinExistence type="predicted"/>
<evidence type="ECO:0000313" key="3">
    <source>
        <dbReference type="Proteomes" id="UP001497516"/>
    </source>
</evidence>
<evidence type="ECO:0000313" key="2">
    <source>
        <dbReference type="EMBL" id="CAL1400898.1"/>
    </source>
</evidence>
<organism evidence="2 3">
    <name type="scientific">Linum trigynum</name>
    <dbReference type="NCBI Taxonomy" id="586398"/>
    <lineage>
        <taxon>Eukaryota</taxon>
        <taxon>Viridiplantae</taxon>
        <taxon>Streptophyta</taxon>
        <taxon>Embryophyta</taxon>
        <taxon>Tracheophyta</taxon>
        <taxon>Spermatophyta</taxon>
        <taxon>Magnoliopsida</taxon>
        <taxon>eudicotyledons</taxon>
        <taxon>Gunneridae</taxon>
        <taxon>Pentapetalae</taxon>
        <taxon>rosids</taxon>
        <taxon>fabids</taxon>
        <taxon>Malpighiales</taxon>
        <taxon>Linaceae</taxon>
        <taxon>Linum</taxon>
    </lineage>
</organism>
<feature type="compositionally biased region" description="Polar residues" evidence="1">
    <location>
        <begin position="20"/>
        <end position="39"/>
    </location>
</feature>
<dbReference type="EMBL" id="OZ034820">
    <property type="protein sequence ID" value="CAL1400898.1"/>
    <property type="molecule type" value="Genomic_DNA"/>
</dbReference>
<name>A0AAV2FTK6_9ROSI</name>
<gene>
    <name evidence="2" type="ORF">LTRI10_LOCUS40998</name>
</gene>
<feature type="region of interest" description="Disordered" evidence="1">
    <location>
        <begin position="1"/>
        <end position="63"/>
    </location>
</feature>
<keyword evidence="3" id="KW-1185">Reference proteome</keyword>
<sequence>MSSSNESPCGNPPIVVGVESNFSTNARSETPNSSGTPATTVGVESPPPPPATDAPPATGNDEVLDTRKLKIDVWKHFKRILKANGDIKVV</sequence>
<accession>A0AAV2FTK6</accession>
<protein>
    <submittedName>
        <fullName evidence="2">Uncharacterized protein</fullName>
    </submittedName>
</protein>
<dbReference type="Proteomes" id="UP001497516">
    <property type="component" value="Chromosome 7"/>
</dbReference>
<evidence type="ECO:0000256" key="1">
    <source>
        <dbReference type="SAM" id="MobiDB-lite"/>
    </source>
</evidence>